<evidence type="ECO:0000256" key="6">
    <source>
        <dbReference type="ARBA" id="ARBA00022729"/>
    </source>
</evidence>
<evidence type="ECO:0000313" key="17">
    <source>
        <dbReference type="Proteomes" id="UP000005819"/>
    </source>
</evidence>
<keyword evidence="9 13" id="KW-0798">TonB box</keyword>
<evidence type="ECO:0000256" key="4">
    <source>
        <dbReference type="ARBA" id="ARBA00022496"/>
    </source>
</evidence>
<evidence type="ECO:0000256" key="13">
    <source>
        <dbReference type="RuleBase" id="RU003357"/>
    </source>
</evidence>
<dbReference type="AlphaFoldDB" id="B0MWX4"/>
<dbReference type="eggNOG" id="COG4774">
    <property type="taxonomic scope" value="Bacteria"/>
</dbReference>
<keyword evidence="11 12" id="KW-0998">Cell outer membrane</keyword>
<evidence type="ECO:0000256" key="1">
    <source>
        <dbReference type="ARBA" id="ARBA00004571"/>
    </source>
</evidence>
<feature type="domain" description="TonB-dependent receptor plug" evidence="15">
    <location>
        <begin position="111"/>
        <end position="219"/>
    </location>
</feature>
<dbReference type="InterPro" id="IPR036942">
    <property type="entry name" value="Beta-barrel_TonB_sf"/>
</dbReference>
<dbReference type="GO" id="GO:0015344">
    <property type="term" value="F:siderophore uptake transmembrane transporter activity"/>
    <property type="evidence" value="ECO:0007669"/>
    <property type="project" value="TreeGrafter"/>
</dbReference>
<sequence>MRCDFPKFNVIFAPVFLKGCLTVRLRLYPLYRIRVMLKPGIYNRYDIPLFCSFNSIKVMKRIFLLPLTAAAVWCAMPVHADEPVETDSMTPDSMKLYELQQIEVTATRVDRKTPVAYADIGREAISRRNFGSDMPTLLQMTPSVVATSDAGNGIGGTAFRLRGSDASRINVTTNGVPMNDAESHSVYWYDTPDMASSVGTIQVQRGAGTSTNGTGAFGGSVNMTTAPMSSEFSGEASLSYGSYNTNKQSLQIGSGLMGGHWTVDARLSHISSDGYVDRAFTNLESYMLQVGYYDGGTAVKLISFGGVARVGLAYDGVTKEQLETDRRYNSQGLVKHADGSISFYDNQTDNYTQINNQLIVNHRFNARWTLNVTGHYTYGSGYYNQYKNGQTLSEYGIAPIPTDDPNEPITESNLIRRKSMDNHFGGVVASANYTRGRVQLALGGAGNVYDGGHWGNVMSVVDAPGFPRHEYYRNASTKYDANVFAKINWEAARGLNLYADLQYRFIRHNITGTNDNFNSTTSALQELDIHRTYHFFNPKAGVNYTFARNHKVYVSFAVAQKEPTRSNFTDTKNGEYPTSERLYDWEFGYLFHNDRFEAGVNFYYMSYKDQLVATGELSDTGQELSRNIPDSYRRGIELSASLNIARWFSLGANATLSQNRIENYTEYVSEYDADWNYLGEKELYLGTSTLSYSPSVIAGVLLDFHVKGFSALLHTQYVGKQYFTNGRNDALSLDDYCVTNLNLGYELAASKIGSVRFGVQINNLFNTEYCNNGYGYSSIVGGVREDSAFYFPQAMFNVLANVTVRF</sequence>
<evidence type="ECO:0000259" key="14">
    <source>
        <dbReference type="Pfam" id="PF00593"/>
    </source>
</evidence>
<dbReference type="Proteomes" id="UP000005819">
    <property type="component" value="Unassembled WGS sequence"/>
</dbReference>
<reference evidence="16" key="2">
    <citation type="submission" date="2013-09" db="EMBL/GenBank/DDBJ databases">
        <title>Draft genome sequence of Alistipes putredinis (DSM 17216).</title>
        <authorList>
            <person name="Sudarsanam P."/>
            <person name="Ley R."/>
            <person name="Guruge J."/>
            <person name="Turnbaugh P.J."/>
            <person name="Mahowald M."/>
            <person name="Liep D."/>
            <person name="Gordon J."/>
        </authorList>
    </citation>
    <scope>NUCLEOTIDE SEQUENCE</scope>
    <source>
        <strain evidence="16">DSM 17216</strain>
    </source>
</reference>
<dbReference type="PROSITE" id="PS52016">
    <property type="entry name" value="TONB_DEPENDENT_REC_3"/>
    <property type="match status" value="1"/>
</dbReference>
<dbReference type="Pfam" id="PF07715">
    <property type="entry name" value="Plug"/>
    <property type="match status" value="1"/>
</dbReference>
<organism evidence="16 17">
    <name type="scientific">Alistipes putredinis DSM 17216</name>
    <dbReference type="NCBI Taxonomy" id="445970"/>
    <lineage>
        <taxon>Bacteria</taxon>
        <taxon>Pseudomonadati</taxon>
        <taxon>Bacteroidota</taxon>
        <taxon>Bacteroidia</taxon>
        <taxon>Bacteroidales</taxon>
        <taxon>Rikenellaceae</taxon>
        <taxon>Alistipes</taxon>
    </lineage>
</organism>
<evidence type="ECO:0000259" key="15">
    <source>
        <dbReference type="Pfam" id="PF07715"/>
    </source>
</evidence>
<keyword evidence="17" id="KW-1185">Reference proteome</keyword>
<dbReference type="EMBL" id="ABFK02000020">
    <property type="protein sequence ID" value="EDS02161.1"/>
    <property type="molecule type" value="Genomic_DNA"/>
</dbReference>
<feature type="domain" description="TonB-dependent receptor-like beta-barrel" evidence="14">
    <location>
        <begin position="328"/>
        <end position="764"/>
    </location>
</feature>
<protein>
    <submittedName>
        <fullName evidence="16">TonB-dependent receptor</fullName>
    </submittedName>
</protein>
<dbReference type="Gene3D" id="2.170.130.10">
    <property type="entry name" value="TonB-dependent receptor, plug domain"/>
    <property type="match status" value="1"/>
</dbReference>
<name>B0MWX4_9BACT</name>
<evidence type="ECO:0000256" key="10">
    <source>
        <dbReference type="ARBA" id="ARBA00023136"/>
    </source>
</evidence>
<keyword evidence="16" id="KW-0675">Receptor</keyword>
<comment type="similarity">
    <text evidence="12 13">Belongs to the TonB-dependent receptor family.</text>
</comment>
<gene>
    <name evidence="16" type="ORF">ALIPUT_01680</name>
</gene>
<dbReference type="SUPFAM" id="SSF56935">
    <property type="entry name" value="Porins"/>
    <property type="match status" value="1"/>
</dbReference>
<evidence type="ECO:0000313" key="16">
    <source>
        <dbReference type="EMBL" id="EDS02161.1"/>
    </source>
</evidence>
<dbReference type="PANTHER" id="PTHR32552">
    <property type="entry name" value="FERRICHROME IRON RECEPTOR-RELATED"/>
    <property type="match status" value="1"/>
</dbReference>
<reference evidence="16" key="1">
    <citation type="submission" date="2007-10" db="EMBL/GenBank/DDBJ databases">
        <authorList>
            <person name="Fulton L."/>
            <person name="Clifton S."/>
            <person name="Fulton B."/>
            <person name="Xu J."/>
            <person name="Minx P."/>
            <person name="Pepin K.H."/>
            <person name="Johnson M."/>
            <person name="Thiruvilangam P."/>
            <person name="Bhonagiri V."/>
            <person name="Nash W.E."/>
            <person name="Mardis E.R."/>
            <person name="Wilson R.K."/>
        </authorList>
    </citation>
    <scope>NUCLEOTIDE SEQUENCE [LARGE SCALE GENOMIC DNA]</scope>
    <source>
        <strain evidence="16">DSM 17216</strain>
    </source>
</reference>
<dbReference type="InterPro" id="IPR012910">
    <property type="entry name" value="Plug_dom"/>
</dbReference>
<evidence type="ECO:0000256" key="5">
    <source>
        <dbReference type="ARBA" id="ARBA00022692"/>
    </source>
</evidence>
<evidence type="ECO:0000256" key="2">
    <source>
        <dbReference type="ARBA" id="ARBA00022448"/>
    </source>
</evidence>
<comment type="subcellular location">
    <subcellularLocation>
        <location evidence="1 12">Cell outer membrane</location>
        <topology evidence="1 12">Multi-pass membrane protein</topology>
    </subcellularLocation>
</comment>
<dbReference type="Gene3D" id="2.40.170.20">
    <property type="entry name" value="TonB-dependent receptor, beta-barrel domain"/>
    <property type="match status" value="1"/>
</dbReference>
<comment type="caution">
    <text evidence="16">The sequence shown here is derived from an EMBL/GenBank/DDBJ whole genome shotgun (WGS) entry which is preliminary data.</text>
</comment>
<proteinExistence type="inferred from homology"/>
<keyword evidence="10 12" id="KW-0472">Membrane</keyword>
<keyword evidence="8" id="KW-0406">Ion transport</keyword>
<accession>B0MWX4</accession>
<dbReference type="HOGENOM" id="CLU_378515_0_0_10"/>
<keyword evidence="3 12" id="KW-1134">Transmembrane beta strand</keyword>
<evidence type="ECO:0000256" key="3">
    <source>
        <dbReference type="ARBA" id="ARBA00022452"/>
    </source>
</evidence>
<keyword evidence="6" id="KW-0732">Signal</keyword>
<dbReference type="InterPro" id="IPR037066">
    <property type="entry name" value="Plug_dom_sf"/>
</dbReference>
<evidence type="ECO:0000256" key="9">
    <source>
        <dbReference type="ARBA" id="ARBA00023077"/>
    </source>
</evidence>
<dbReference type="GO" id="GO:0009279">
    <property type="term" value="C:cell outer membrane"/>
    <property type="evidence" value="ECO:0007669"/>
    <property type="project" value="UniProtKB-SubCell"/>
</dbReference>
<keyword evidence="5 12" id="KW-0812">Transmembrane</keyword>
<evidence type="ECO:0000256" key="12">
    <source>
        <dbReference type="PROSITE-ProRule" id="PRU01360"/>
    </source>
</evidence>
<evidence type="ECO:0000256" key="11">
    <source>
        <dbReference type="ARBA" id="ARBA00023237"/>
    </source>
</evidence>
<evidence type="ECO:0000256" key="8">
    <source>
        <dbReference type="ARBA" id="ARBA00023065"/>
    </source>
</evidence>
<dbReference type="InterPro" id="IPR039426">
    <property type="entry name" value="TonB-dep_rcpt-like"/>
</dbReference>
<keyword evidence="4" id="KW-0410">Iron transport</keyword>
<keyword evidence="2 12" id="KW-0813">Transport</keyword>
<dbReference type="InterPro" id="IPR000531">
    <property type="entry name" value="Beta-barrel_TonB"/>
</dbReference>
<dbReference type="Pfam" id="PF00593">
    <property type="entry name" value="TonB_dep_Rec_b-barrel"/>
    <property type="match status" value="1"/>
</dbReference>
<keyword evidence="7" id="KW-0408">Iron</keyword>
<dbReference type="PANTHER" id="PTHR32552:SF68">
    <property type="entry name" value="FERRICHROME OUTER MEMBRANE TRANSPORTER_PHAGE RECEPTOR"/>
    <property type="match status" value="1"/>
</dbReference>
<evidence type="ECO:0000256" key="7">
    <source>
        <dbReference type="ARBA" id="ARBA00023004"/>
    </source>
</evidence>